<keyword evidence="1" id="KW-0175">Coiled coil</keyword>
<feature type="coiled-coil region" evidence="1">
    <location>
        <begin position="33"/>
        <end position="60"/>
    </location>
</feature>
<evidence type="ECO:0000256" key="2">
    <source>
        <dbReference type="SAM" id="MobiDB-lite"/>
    </source>
</evidence>
<dbReference type="InterPro" id="IPR003103">
    <property type="entry name" value="BAG_domain"/>
</dbReference>
<comment type="caution">
    <text evidence="4">The sequence shown here is derived from an EMBL/GenBank/DDBJ whole genome shotgun (WGS) entry which is preliminary data.</text>
</comment>
<dbReference type="SUPFAM" id="SSF63491">
    <property type="entry name" value="BAG domain"/>
    <property type="match status" value="1"/>
</dbReference>
<dbReference type="OrthoDB" id="333905at2759"/>
<dbReference type="Proteomes" id="UP000242146">
    <property type="component" value="Unassembled WGS sequence"/>
</dbReference>
<gene>
    <name evidence="4" type="ORF">DM01DRAFT_1337406</name>
</gene>
<feature type="region of interest" description="Disordered" evidence="2">
    <location>
        <begin position="295"/>
        <end position="323"/>
    </location>
</feature>
<dbReference type="Pfam" id="PF02179">
    <property type="entry name" value="BAG"/>
    <property type="match status" value="1"/>
</dbReference>
<organism evidence="4 5">
    <name type="scientific">Hesseltinella vesiculosa</name>
    <dbReference type="NCBI Taxonomy" id="101127"/>
    <lineage>
        <taxon>Eukaryota</taxon>
        <taxon>Fungi</taxon>
        <taxon>Fungi incertae sedis</taxon>
        <taxon>Mucoromycota</taxon>
        <taxon>Mucoromycotina</taxon>
        <taxon>Mucoromycetes</taxon>
        <taxon>Mucorales</taxon>
        <taxon>Cunninghamellaceae</taxon>
        <taxon>Hesseltinella</taxon>
    </lineage>
</organism>
<proteinExistence type="predicted"/>
<reference evidence="4 5" key="1">
    <citation type="submission" date="2016-07" db="EMBL/GenBank/DDBJ databases">
        <title>Pervasive Adenine N6-methylation of Active Genes in Fungi.</title>
        <authorList>
            <consortium name="DOE Joint Genome Institute"/>
            <person name="Mondo S.J."/>
            <person name="Dannebaum R.O."/>
            <person name="Kuo R.C."/>
            <person name="Labutti K."/>
            <person name="Haridas S."/>
            <person name="Kuo A."/>
            <person name="Salamov A."/>
            <person name="Ahrendt S.R."/>
            <person name="Lipzen A."/>
            <person name="Sullivan W."/>
            <person name="Andreopoulos W.B."/>
            <person name="Clum A."/>
            <person name="Lindquist E."/>
            <person name="Daum C."/>
            <person name="Ramamoorthy G.K."/>
            <person name="Gryganskyi A."/>
            <person name="Culley D."/>
            <person name="Magnuson J.K."/>
            <person name="James T.Y."/>
            <person name="O'Malley M.A."/>
            <person name="Stajich J.E."/>
            <person name="Spatafora J.W."/>
            <person name="Visel A."/>
            <person name="Grigoriev I.V."/>
        </authorList>
    </citation>
    <scope>NUCLEOTIDE SEQUENCE [LARGE SCALE GENOMIC DNA]</scope>
    <source>
        <strain evidence="4 5">NRRL 3301</strain>
    </source>
</reference>
<evidence type="ECO:0000259" key="3">
    <source>
        <dbReference type="Pfam" id="PF02179"/>
    </source>
</evidence>
<dbReference type="AlphaFoldDB" id="A0A1X2GCK2"/>
<dbReference type="STRING" id="101127.A0A1X2GCK2"/>
<sequence>MYQGPVWIQPATSLLSLDDYLSYRAWQQEQQARRQHALRLEQQRQRYMQMQRRRQQQRALATALLALQERAQRKRREQCLASHLEQLFASEELASEQPLDWTDLLQLVTRSSWEDHDQDEGDQDDDDGQDDDEREASDNELGSMVHDKDEEASPTNQVHALIPDPQETQEDMDEEQDDWVTLEQDHPLRSEKLHSLATLRHHLDDMTEQYHQQALAAHLAFDTLSDSEDSGSSLQVPASAHNREFLKYEDDIMRLLLQLDTIQSDGDQVVRDQRKAIVGLAEALLSDLDQHKLEEWERHSETSSQAGTPLSDHGHLTDSENDALSQDVDDQGFLILNL</sequence>
<evidence type="ECO:0000256" key="1">
    <source>
        <dbReference type="SAM" id="Coils"/>
    </source>
</evidence>
<evidence type="ECO:0000313" key="4">
    <source>
        <dbReference type="EMBL" id="ORX50809.1"/>
    </source>
</evidence>
<feature type="compositionally biased region" description="Acidic residues" evidence="2">
    <location>
        <begin position="116"/>
        <end position="135"/>
    </location>
</feature>
<dbReference type="EMBL" id="MCGT01000022">
    <property type="protein sequence ID" value="ORX50809.1"/>
    <property type="molecule type" value="Genomic_DNA"/>
</dbReference>
<dbReference type="GO" id="GO:0051087">
    <property type="term" value="F:protein-folding chaperone binding"/>
    <property type="evidence" value="ECO:0007669"/>
    <property type="project" value="InterPro"/>
</dbReference>
<accession>A0A1X2GCK2</accession>
<dbReference type="Gene3D" id="1.20.58.120">
    <property type="entry name" value="BAG domain"/>
    <property type="match status" value="1"/>
</dbReference>
<protein>
    <recommendedName>
        <fullName evidence="3">BAG domain-containing protein</fullName>
    </recommendedName>
</protein>
<name>A0A1X2GCK2_9FUNG</name>
<feature type="domain" description="BAG" evidence="3">
    <location>
        <begin position="233"/>
        <end position="290"/>
    </location>
</feature>
<keyword evidence="5" id="KW-1185">Reference proteome</keyword>
<evidence type="ECO:0000313" key="5">
    <source>
        <dbReference type="Proteomes" id="UP000242146"/>
    </source>
</evidence>
<feature type="region of interest" description="Disordered" evidence="2">
    <location>
        <begin position="112"/>
        <end position="157"/>
    </location>
</feature>
<dbReference type="InterPro" id="IPR036533">
    <property type="entry name" value="BAG_dom_sf"/>
</dbReference>